<dbReference type="STRING" id="1798351.A2930_03735"/>
<protein>
    <recommendedName>
        <fullName evidence="3">DUF4367 domain-containing protein</fullName>
    </recommendedName>
</protein>
<evidence type="ECO:0000313" key="2">
    <source>
        <dbReference type="Proteomes" id="UP000178114"/>
    </source>
</evidence>
<organism evidence="1 2">
    <name type="scientific">Candidatus Giovannonibacteria bacterium RIFCSPLOWO2_01_FULL_45_34</name>
    <dbReference type="NCBI Taxonomy" id="1798351"/>
    <lineage>
        <taxon>Bacteria</taxon>
        <taxon>Candidatus Giovannoniibacteriota</taxon>
    </lineage>
</organism>
<name>A0A1F5WYM9_9BACT</name>
<proteinExistence type="predicted"/>
<reference evidence="1 2" key="1">
    <citation type="journal article" date="2016" name="Nat. Commun.">
        <title>Thousands of microbial genomes shed light on interconnected biogeochemical processes in an aquifer system.</title>
        <authorList>
            <person name="Anantharaman K."/>
            <person name="Brown C.T."/>
            <person name="Hug L.A."/>
            <person name="Sharon I."/>
            <person name="Castelle C.J."/>
            <person name="Probst A.J."/>
            <person name="Thomas B.C."/>
            <person name="Singh A."/>
            <person name="Wilkins M.J."/>
            <person name="Karaoz U."/>
            <person name="Brodie E.L."/>
            <person name="Williams K.H."/>
            <person name="Hubbard S.S."/>
            <person name="Banfield J.F."/>
        </authorList>
    </citation>
    <scope>NUCLEOTIDE SEQUENCE [LARGE SCALE GENOMIC DNA]</scope>
</reference>
<evidence type="ECO:0008006" key="3">
    <source>
        <dbReference type="Google" id="ProtNLM"/>
    </source>
</evidence>
<gene>
    <name evidence="1" type="ORF">A2930_03735</name>
</gene>
<dbReference type="EMBL" id="MFID01000030">
    <property type="protein sequence ID" value="OGF80747.1"/>
    <property type="molecule type" value="Genomic_DNA"/>
</dbReference>
<comment type="caution">
    <text evidence="1">The sequence shown here is derived from an EMBL/GenBank/DDBJ whole genome shotgun (WGS) entry which is preliminary data.</text>
</comment>
<accession>A0A1F5WYM9</accession>
<sequence length="181" mass="20326">MTKLGKLITAFLAVLVLVGGAVLFMKKGGSPEKIVLPDFNFSNSFQAASANPDTSAYPQNYENIDYGFSFSYPDGFDIREIDEDQGFTVLAEGRDSKIFQIYINGFDEEGPITPERIKKDIPDIQIRQAQNFSLAGKDALAFMTDENIEVWFVYEGNLYQVTALKSFTDDLSKILATWKFQ</sequence>
<evidence type="ECO:0000313" key="1">
    <source>
        <dbReference type="EMBL" id="OGF80747.1"/>
    </source>
</evidence>
<dbReference type="Proteomes" id="UP000178114">
    <property type="component" value="Unassembled WGS sequence"/>
</dbReference>
<dbReference type="AlphaFoldDB" id="A0A1F5WYM9"/>